<dbReference type="AlphaFoldDB" id="A0A098VR19"/>
<reference evidence="2 3" key="1">
    <citation type="submission" date="2014-04" db="EMBL/GenBank/DDBJ databases">
        <title>A new species of microsporidia sheds light on the evolution of extreme parasitism.</title>
        <authorList>
            <person name="Haag K.L."/>
            <person name="James T.Y."/>
            <person name="Larsson R."/>
            <person name="Schaer T.M."/>
            <person name="Refardt D."/>
            <person name="Pombert J.-F."/>
            <person name="Ebert D."/>
        </authorList>
    </citation>
    <scope>NUCLEOTIDE SEQUENCE [LARGE SCALE GENOMIC DNA]</scope>
    <source>
        <strain evidence="2 3">UGP3</strain>
        <tissue evidence="2">Spores</tissue>
    </source>
</reference>
<evidence type="ECO:0000313" key="3">
    <source>
        <dbReference type="Proteomes" id="UP000029725"/>
    </source>
</evidence>
<dbReference type="EMBL" id="JMKJ01000333">
    <property type="protein sequence ID" value="KGG51269.1"/>
    <property type="molecule type" value="Genomic_DNA"/>
</dbReference>
<dbReference type="HOGENOM" id="CLU_2622541_0_0_1"/>
<dbReference type="Pfam" id="PF13259">
    <property type="entry name" value="clamp_Gag1-like"/>
    <property type="match status" value="1"/>
</dbReference>
<dbReference type="InterPro" id="IPR025124">
    <property type="entry name" value="Gag1-like_clamp"/>
</dbReference>
<protein>
    <recommendedName>
        <fullName evidence="1">Gag1-like clamp domain-containing protein</fullName>
    </recommendedName>
</protein>
<evidence type="ECO:0000259" key="1">
    <source>
        <dbReference type="Pfam" id="PF13259"/>
    </source>
</evidence>
<dbReference type="Proteomes" id="UP000029725">
    <property type="component" value="Unassembled WGS sequence"/>
</dbReference>
<organism evidence="2 3">
    <name type="scientific">Mitosporidium daphniae</name>
    <dbReference type="NCBI Taxonomy" id="1485682"/>
    <lineage>
        <taxon>Eukaryota</taxon>
        <taxon>Fungi</taxon>
        <taxon>Fungi incertae sedis</taxon>
        <taxon>Microsporidia</taxon>
        <taxon>Mitosporidium</taxon>
    </lineage>
</organism>
<evidence type="ECO:0000313" key="2">
    <source>
        <dbReference type="EMBL" id="KGG51269.1"/>
    </source>
</evidence>
<keyword evidence="3" id="KW-1185">Reference proteome</keyword>
<gene>
    <name evidence="2" type="ORF">DI09_3p310</name>
</gene>
<name>A0A098VR19_9MICR</name>
<proteinExistence type="predicted"/>
<comment type="caution">
    <text evidence="2">The sequence shown here is derived from an EMBL/GenBank/DDBJ whole genome shotgun (WGS) entry which is preliminary data.</text>
</comment>
<dbReference type="VEuPathDB" id="MicrosporidiaDB:DI09_3p310"/>
<accession>A0A098VR19</accession>
<feature type="domain" description="Gag1-like clamp" evidence="1">
    <location>
        <begin position="25"/>
        <end position="76"/>
    </location>
</feature>
<dbReference type="RefSeq" id="XP_013237696.1">
    <property type="nucleotide sequence ID" value="XM_013382242.1"/>
</dbReference>
<dbReference type="GeneID" id="25259830"/>
<sequence length="78" mass="8961">MTLTTELGCYGPPQRIAEHAGGSTIDDSKLREAFQPDNYPRLYNLLIEQQKKPRCSIPLSIIVKMLYSVWIQSEEYSK</sequence>